<comment type="caution">
    <text evidence="1">The sequence shown here is derived from an EMBL/GenBank/DDBJ whole genome shotgun (WGS) entry which is preliminary data.</text>
</comment>
<dbReference type="AlphaFoldDB" id="A0A0C2MY76"/>
<dbReference type="EMBL" id="JWZT01001309">
    <property type="protein sequence ID" value="KII72281.1"/>
    <property type="molecule type" value="Genomic_DNA"/>
</dbReference>
<name>A0A0C2MY76_THEKT</name>
<accession>A0A0C2MY76</accession>
<gene>
    <name evidence="1" type="ORF">RF11_14171</name>
</gene>
<evidence type="ECO:0000313" key="1">
    <source>
        <dbReference type="EMBL" id="KII72281.1"/>
    </source>
</evidence>
<proteinExistence type="predicted"/>
<evidence type="ECO:0000313" key="2">
    <source>
        <dbReference type="Proteomes" id="UP000031668"/>
    </source>
</evidence>
<protein>
    <submittedName>
        <fullName evidence="1">Uncharacterized protein</fullName>
    </submittedName>
</protein>
<sequence>MVAEYESGYRDICPWLVRGQSVGSNIPETSMSPRGELVDPCQKLRIGVCLADVSPALPNCLQNGAYPAYVPNIRGHIDIRGRRKVGAVMNRCRLTLAETKNKGFTIMELKGFIKFHSDWPCLALF</sequence>
<reference evidence="1 2" key="1">
    <citation type="journal article" date="2014" name="Genome Biol. Evol.">
        <title>The genome of the myxosporean Thelohanellus kitauei shows adaptations to nutrient acquisition within its fish host.</title>
        <authorList>
            <person name="Yang Y."/>
            <person name="Xiong J."/>
            <person name="Zhou Z."/>
            <person name="Huo F."/>
            <person name="Miao W."/>
            <person name="Ran C."/>
            <person name="Liu Y."/>
            <person name="Zhang J."/>
            <person name="Feng J."/>
            <person name="Wang M."/>
            <person name="Wang M."/>
            <person name="Wang L."/>
            <person name="Yao B."/>
        </authorList>
    </citation>
    <scope>NUCLEOTIDE SEQUENCE [LARGE SCALE GENOMIC DNA]</scope>
    <source>
        <strain evidence="1">Wuqing</strain>
    </source>
</reference>
<organism evidence="1 2">
    <name type="scientific">Thelohanellus kitauei</name>
    <name type="common">Myxosporean</name>
    <dbReference type="NCBI Taxonomy" id="669202"/>
    <lineage>
        <taxon>Eukaryota</taxon>
        <taxon>Metazoa</taxon>
        <taxon>Cnidaria</taxon>
        <taxon>Myxozoa</taxon>
        <taxon>Myxosporea</taxon>
        <taxon>Bivalvulida</taxon>
        <taxon>Platysporina</taxon>
        <taxon>Myxobolidae</taxon>
        <taxon>Thelohanellus</taxon>
    </lineage>
</organism>
<keyword evidence="2" id="KW-1185">Reference proteome</keyword>
<dbReference type="Proteomes" id="UP000031668">
    <property type="component" value="Unassembled WGS sequence"/>
</dbReference>